<dbReference type="PANTHER" id="PTHR43699:SF1">
    <property type="entry name" value="3-DEHYDROQUINATE DEHYDRATASE"/>
    <property type="match status" value="1"/>
</dbReference>
<name>A0A556C7F3_BREAU</name>
<dbReference type="Gene3D" id="3.20.20.70">
    <property type="entry name" value="Aldolase class I"/>
    <property type="match status" value="1"/>
</dbReference>
<dbReference type="EMBL" id="VLTK01000012">
    <property type="protein sequence ID" value="TSI13310.1"/>
    <property type="molecule type" value="Genomic_DNA"/>
</dbReference>
<dbReference type="PROSITE" id="PS01028">
    <property type="entry name" value="DEHYDROQUINASE_I"/>
    <property type="match status" value="1"/>
</dbReference>
<dbReference type="SUPFAM" id="SSF51569">
    <property type="entry name" value="Aldolase"/>
    <property type="match status" value="1"/>
</dbReference>
<organism evidence="5 6">
    <name type="scientific">Brevibacterium aurantiacum</name>
    <dbReference type="NCBI Taxonomy" id="273384"/>
    <lineage>
        <taxon>Bacteria</taxon>
        <taxon>Bacillati</taxon>
        <taxon>Actinomycetota</taxon>
        <taxon>Actinomycetes</taxon>
        <taxon>Micrococcales</taxon>
        <taxon>Brevibacteriaceae</taxon>
        <taxon>Brevibacterium</taxon>
    </lineage>
</organism>
<dbReference type="Proteomes" id="UP000316406">
    <property type="component" value="Unassembled WGS sequence"/>
</dbReference>
<comment type="catalytic activity">
    <reaction evidence="1">
        <text>3-dehydroquinate = 3-dehydroshikimate + H2O</text>
        <dbReference type="Rhea" id="RHEA:21096"/>
        <dbReference type="ChEBI" id="CHEBI:15377"/>
        <dbReference type="ChEBI" id="CHEBI:16630"/>
        <dbReference type="ChEBI" id="CHEBI:32364"/>
        <dbReference type="EC" id="4.2.1.10"/>
    </reaction>
</comment>
<dbReference type="GO" id="GO:0046279">
    <property type="term" value="P:3,4-dihydroxybenzoate biosynthetic process"/>
    <property type="evidence" value="ECO:0007669"/>
    <property type="project" value="TreeGrafter"/>
</dbReference>
<evidence type="ECO:0000313" key="6">
    <source>
        <dbReference type="Proteomes" id="UP000316406"/>
    </source>
</evidence>
<dbReference type="PANTHER" id="PTHR43699">
    <property type="entry name" value="3-DEHYDROQUINATE DEHYDRATASE"/>
    <property type="match status" value="1"/>
</dbReference>
<dbReference type="OrthoDB" id="9813659at2"/>
<evidence type="ECO:0000256" key="2">
    <source>
        <dbReference type="ARBA" id="ARBA00012060"/>
    </source>
</evidence>
<evidence type="ECO:0000256" key="1">
    <source>
        <dbReference type="ARBA" id="ARBA00001864"/>
    </source>
</evidence>
<dbReference type="GO" id="GO:0003855">
    <property type="term" value="F:3-dehydroquinate dehydratase activity"/>
    <property type="evidence" value="ECO:0007669"/>
    <property type="project" value="UniProtKB-EC"/>
</dbReference>
<dbReference type="CDD" id="cd00502">
    <property type="entry name" value="DHQase_I"/>
    <property type="match status" value="1"/>
</dbReference>
<dbReference type="EC" id="4.2.1.10" evidence="2"/>
<sequence length="289" mass="29610">MPFLNDAAGHRAAVDSSTAADSRRPAIIVPVQATVPEEILGQCRAIADTGVVDVIEWRIDPVIDCVADESSHGAVPIAPQKLAEAVLGLAPHVTAAGLPVLITLRTGFEGGNAEVSEEVYTEILTTLITGIAGTSGRSVRSGPREPSAGVTWALDVEIDRRGAAELIDMAHGEDLPVVASHHNFAGTDSAEALANTFTRMGAAGADVAKIAMMPASRADVAELLGATARAAETLEVPVLGISMGQLGRTSRVMGADFGSCATFAQLGEASAPGQIAVADLARVIAELYG</sequence>
<dbReference type="Pfam" id="PF01487">
    <property type="entry name" value="DHquinase_I"/>
    <property type="match status" value="1"/>
</dbReference>
<accession>A0A556C7F3</accession>
<keyword evidence="6" id="KW-1185">Reference proteome</keyword>
<keyword evidence="3" id="KW-0456">Lyase</keyword>
<evidence type="ECO:0000256" key="3">
    <source>
        <dbReference type="ARBA" id="ARBA00023239"/>
    </source>
</evidence>
<gene>
    <name evidence="5" type="ORF">FO013_17795</name>
</gene>
<protein>
    <recommendedName>
        <fullName evidence="2">3-dehydroquinate dehydratase</fullName>
        <ecNumber evidence="2">4.2.1.10</ecNumber>
    </recommendedName>
</protein>
<reference evidence="5 6" key="1">
    <citation type="submission" date="2019-07" db="EMBL/GenBank/DDBJ databases">
        <title>Draft genome sequence of Brevibacterium aurantiacum XU54 isolated from Xinjiang China.</title>
        <authorList>
            <person name="Xu X."/>
        </authorList>
    </citation>
    <scope>NUCLEOTIDE SEQUENCE [LARGE SCALE GENOMIC DNA]</scope>
    <source>
        <strain evidence="5 6">XU54</strain>
    </source>
</reference>
<evidence type="ECO:0000313" key="5">
    <source>
        <dbReference type="EMBL" id="TSI13310.1"/>
    </source>
</evidence>
<keyword evidence="4" id="KW-0704">Schiff base</keyword>
<dbReference type="AlphaFoldDB" id="A0A556C7F3"/>
<proteinExistence type="predicted"/>
<dbReference type="InterPro" id="IPR050146">
    <property type="entry name" value="Type-I_3-dehydroquinase"/>
</dbReference>
<dbReference type="InterPro" id="IPR018508">
    <property type="entry name" value="3-dehydroquinate_DH_AS"/>
</dbReference>
<dbReference type="InterPro" id="IPR013785">
    <property type="entry name" value="Aldolase_TIM"/>
</dbReference>
<evidence type="ECO:0000256" key="4">
    <source>
        <dbReference type="ARBA" id="ARBA00023270"/>
    </source>
</evidence>
<comment type="caution">
    <text evidence="5">The sequence shown here is derived from an EMBL/GenBank/DDBJ whole genome shotgun (WGS) entry which is preliminary data.</text>
</comment>
<dbReference type="InterPro" id="IPR001381">
    <property type="entry name" value="DHquinase_I"/>
</dbReference>